<accession>A0A6B0RV61</accession>
<evidence type="ECO:0008006" key="4">
    <source>
        <dbReference type="Google" id="ProtNLM"/>
    </source>
</evidence>
<evidence type="ECO:0000313" key="3">
    <source>
        <dbReference type="Proteomes" id="UP000322234"/>
    </source>
</evidence>
<evidence type="ECO:0000313" key="2">
    <source>
        <dbReference type="EMBL" id="MXQ93940.1"/>
    </source>
</evidence>
<proteinExistence type="predicted"/>
<evidence type="ECO:0000256" key="1">
    <source>
        <dbReference type="SAM" id="SignalP"/>
    </source>
</evidence>
<keyword evidence="1" id="KW-0732">Signal</keyword>
<feature type="signal peptide" evidence="1">
    <location>
        <begin position="1"/>
        <end position="29"/>
    </location>
</feature>
<gene>
    <name evidence="2" type="ORF">E5288_WYG018495</name>
</gene>
<reference evidence="2" key="1">
    <citation type="submission" date="2019-10" db="EMBL/GenBank/DDBJ databases">
        <title>The sequence and de novo assembly of the wild yak genome.</title>
        <authorList>
            <person name="Liu Y."/>
        </authorList>
    </citation>
    <scope>NUCLEOTIDE SEQUENCE [LARGE SCALE GENOMIC DNA]</scope>
    <source>
        <strain evidence="2">WY2019</strain>
    </source>
</reference>
<dbReference type="AlphaFoldDB" id="A0A6B0RV61"/>
<dbReference type="EMBL" id="VBQZ03000103">
    <property type="protein sequence ID" value="MXQ93940.1"/>
    <property type="molecule type" value="Genomic_DNA"/>
</dbReference>
<protein>
    <recommendedName>
        <fullName evidence="4">Secreted protein</fullName>
    </recommendedName>
</protein>
<sequence length="72" mass="7940">MCASAMGTLWHRWSPVLISLAALFSKESSQSSLTLWLCHFGHMAAGDERARGFCGMHLRSRFGNGFIALTSH</sequence>
<name>A0A6B0RV61_9CETA</name>
<dbReference type="Proteomes" id="UP000322234">
    <property type="component" value="Unassembled WGS sequence"/>
</dbReference>
<comment type="caution">
    <text evidence="2">The sequence shown here is derived from an EMBL/GenBank/DDBJ whole genome shotgun (WGS) entry which is preliminary data.</text>
</comment>
<organism evidence="2 3">
    <name type="scientific">Bos mutus</name>
    <name type="common">wild yak</name>
    <dbReference type="NCBI Taxonomy" id="72004"/>
    <lineage>
        <taxon>Eukaryota</taxon>
        <taxon>Metazoa</taxon>
        <taxon>Chordata</taxon>
        <taxon>Craniata</taxon>
        <taxon>Vertebrata</taxon>
        <taxon>Euteleostomi</taxon>
        <taxon>Mammalia</taxon>
        <taxon>Eutheria</taxon>
        <taxon>Laurasiatheria</taxon>
        <taxon>Artiodactyla</taxon>
        <taxon>Ruminantia</taxon>
        <taxon>Pecora</taxon>
        <taxon>Bovidae</taxon>
        <taxon>Bovinae</taxon>
        <taxon>Bos</taxon>
    </lineage>
</organism>
<feature type="chain" id="PRO_5025619094" description="Secreted protein" evidence="1">
    <location>
        <begin position="30"/>
        <end position="72"/>
    </location>
</feature>
<keyword evidence="3" id="KW-1185">Reference proteome</keyword>